<dbReference type="Pfam" id="PF13416">
    <property type="entry name" value="SBP_bac_8"/>
    <property type="match status" value="1"/>
</dbReference>
<evidence type="ECO:0000313" key="4">
    <source>
        <dbReference type="EMBL" id="SNB67752.1"/>
    </source>
</evidence>
<evidence type="ECO:0000256" key="1">
    <source>
        <dbReference type="ARBA" id="ARBA00004418"/>
    </source>
</evidence>
<sequence>MLAKAAPFLARRALIGVLTAGLLAGSALASTAGAETLTVWWNKGFYPAEDEAFDQVVAEWEKATGNKVNLSYYSTGDIPAKIISAITTGQVPDIAYADLNDFAIVPQQAWKGALEDVSDVVKPVENKFTPTALKGANLYNDQEKKRSYYAVPLKQQALHNFIWKPMIEEAGYSEKDIPLDNWDKYWAFFGDAQKKLRAKRQRVFALGFPMSTVDSDNYYTFNQLALAYGARFVKPDGTLNLDDPKAKEGAIKAITFLTQAYADGLVPQGAINWGDPDNNAAFFSKQIIMTSNASVSIPVSKSDDEKTYHEIITQPQPTGPDGQPVSSLVAVKIAVIPKGAPQVKLAKDFLSFLIEPERLDSYLRAARGRWLPVMPELIKSDPFWTDPTNPHIPVAVKQELEGPTEPWPFVYNPAYSQVNAEQVWGKAIGDVITNGLTPEKATEKAFARIREIFAQYQIAQN</sequence>
<comment type="similarity">
    <text evidence="2">Belongs to the bacterial solute-binding protein 1 family.</text>
</comment>
<feature type="chain" id="PRO_5012465476" evidence="3">
    <location>
        <begin position="30"/>
        <end position="461"/>
    </location>
</feature>
<reference evidence="4 5" key="1">
    <citation type="submission" date="2017-06" db="EMBL/GenBank/DDBJ databases">
        <authorList>
            <person name="Kim H.J."/>
            <person name="Triplett B.A."/>
        </authorList>
    </citation>
    <scope>NUCLEOTIDE SEQUENCE [LARGE SCALE GENOMIC DNA]</scope>
    <source>
        <strain evidence="4 5">B29T1</strain>
    </source>
</reference>
<protein>
    <submittedName>
        <fullName evidence="4">Carbohydrate ABC transporter substrate-binding protein, CUT1 family</fullName>
    </submittedName>
</protein>
<name>A0A212R6G5_9PROT</name>
<keyword evidence="3" id="KW-0732">Signal</keyword>
<keyword evidence="5" id="KW-1185">Reference proteome</keyword>
<evidence type="ECO:0000256" key="2">
    <source>
        <dbReference type="ARBA" id="ARBA00008520"/>
    </source>
</evidence>
<dbReference type="InterPro" id="IPR050490">
    <property type="entry name" value="Bact_solute-bd_prot1"/>
</dbReference>
<accession>A0A212R6G5</accession>
<dbReference type="InterPro" id="IPR006059">
    <property type="entry name" value="SBP"/>
</dbReference>
<evidence type="ECO:0000313" key="5">
    <source>
        <dbReference type="Proteomes" id="UP000197065"/>
    </source>
</evidence>
<dbReference type="OrthoDB" id="8871943at2"/>
<organism evidence="4 5">
    <name type="scientific">Arboricoccus pini</name>
    <dbReference type="NCBI Taxonomy" id="1963835"/>
    <lineage>
        <taxon>Bacteria</taxon>
        <taxon>Pseudomonadati</taxon>
        <taxon>Pseudomonadota</taxon>
        <taxon>Alphaproteobacteria</taxon>
        <taxon>Geminicoccales</taxon>
        <taxon>Geminicoccaceae</taxon>
        <taxon>Arboricoccus</taxon>
    </lineage>
</organism>
<dbReference type="PANTHER" id="PTHR43649">
    <property type="entry name" value="ARABINOSE-BINDING PROTEIN-RELATED"/>
    <property type="match status" value="1"/>
</dbReference>
<dbReference type="Gene3D" id="3.40.190.10">
    <property type="entry name" value="Periplasmic binding protein-like II"/>
    <property type="match status" value="1"/>
</dbReference>
<dbReference type="EMBL" id="FYEH01000006">
    <property type="protein sequence ID" value="SNB67752.1"/>
    <property type="molecule type" value="Genomic_DNA"/>
</dbReference>
<evidence type="ECO:0000256" key="3">
    <source>
        <dbReference type="SAM" id="SignalP"/>
    </source>
</evidence>
<dbReference type="GO" id="GO:0042597">
    <property type="term" value="C:periplasmic space"/>
    <property type="evidence" value="ECO:0007669"/>
    <property type="project" value="UniProtKB-SubCell"/>
</dbReference>
<proteinExistence type="inferred from homology"/>
<dbReference type="PANTHER" id="PTHR43649:SF12">
    <property type="entry name" value="DIACETYLCHITOBIOSE BINDING PROTEIN DASA"/>
    <property type="match status" value="1"/>
</dbReference>
<dbReference type="AlphaFoldDB" id="A0A212R6G5"/>
<comment type="subcellular location">
    <subcellularLocation>
        <location evidence="1">Periplasm</location>
    </subcellularLocation>
</comment>
<dbReference type="RefSeq" id="WP_088561350.1">
    <property type="nucleotide sequence ID" value="NZ_FYEH01000006.1"/>
</dbReference>
<dbReference type="Proteomes" id="UP000197065">
    <property type="component" value="Unassembled WGS sequence"/>
</dbReference>
<dbReference type="SUPFAM" id="SSF53850">
    <property type="entry name" value="Periplasmic binding protein-like II"/>
    <property type="match status" value="1"/>
</dbReference>
<feature type="signal peptide" evidence="3">
    <location>
        <begin position="1"/>
        <end position="29"/>
    </location>
</feature>
<gene>
    <name evidence="4" type="ORF">SAMN07250955_10638</name>
</gene>